<dbReference type="RefSeq" id="WP_158715198.1">
    <property type="nucleotide sequence ID" value="NZ_BSRX01000062.1"/>
</dbReference>
<dbReference type="EMBL" id="BSRX01000062">
    <property type="protein sequence ID" value="GLW58898.1"/>
    <property type="molecule type" value="Genomic_DNA"/>
</dbReference>
<evidence type="ECO:0000313" key="1">
    <source>
        <dbReference type="EMBL" id="GLW58898.1"/>
    </source>
</evidence>
<comment type="caution">
    <text evidence="1">The sequence shown here is derived from an EMBL/GenBank/DDBJ whole genome shotgun (WGS) entry which is preliminary data.</text>
</comment>
<dbReference type="OrthoDB" id="4752588at2"/>
<name>A0A9W6PQ20_9ACTN</name>
<reference evidence="1" key="1">
    <citation type="submission" date="2023-02" db="EMBL/GenBank/DDBJ databases">
        <title>Kitasatospora phosalacinea NBRC 14362.</title>
        <authorList>
            <person name="Ichikawa N."/>
            <person name="Sato H."/>
            <person name="Tonouchi N."/>
        </authorList>
    </citation>
    <scope>NUCLEOTIDE SEQUENCE</scope>
    <source>
        <strain evidence="1">NBRC 14362</strain>
    </source>
</reference>
<accession>A0A9W6PQ20</accession>
<dbReference type="AlphaFoldDB" id="A0A9W6PQ20"/>
<evidence type="ECO:0000313" key="2">
    <source>
        <dbReference type="Proteomes" id="UP001165143"/>
    </source>
</evidence>
<dbReference type="Proteomes" id="UP001165143">
    <property type="component" value="Unassembled WGS sequence"/>
</dbReference>
<sequence>MADERRERGQTVASLGSSLRSGRNSLGTVPKLLEDLLVTGGWKDFVTQLGDHVTYTDTEFETFVQTLPLKGLGATLDLVELIIGDRTDLLVEFHRLTPRLRTGRPGKVPDIVRDFPDAGPDGGDQAIVAAPAPRRPAAHGNSREGAIRRLERERPDLLAQVKAGELTPHRASVLAGWRKEMLTIPRSNPEEIAQALVKKLDAADAAEVKAALERLLSPGSNGSDPAAQKTAAG</sequence>
<organism evidence="1 2">
    <name type="scientific">Kitasatospora phosalacinea</name>
    <dbReference type="NCBI Taxonomy" id="2065"/>
    <lineage>
        <taxon>Bacteria</taxon>
        <taxon>Bacillati</taxon>
        <taxon>Actinomycetota</taxon>
        <taxon>Actinomycetes</taxon>
        <taxon>Kitasatosporales</taxon>
        <taxon>Streptomycetaceae</taxon>
        <taxon>Kitasatospora</taxon>
    </lineage>
</organism>
<protein>
    <submittedName>
        <fullName evidence="1">Uncharacterized protein</fullName>
    </submittedName>
</protein>
<gene>
    <name evidence="1" type="ORF">Kpho01_69080</name>
</gene>
<proteinExistence type="predicted"/>